<evidence type="ECO:0000256" key="1">
    <source>
        <dbReference type="SAM" id="SignalP"/>
    </source>
</evidence>
<feature type="chain" id="PRO_5046680290" evidence="1">
    <location>
        <begin position="25"/>
        <end position="63"/>
    </location>
</feature>
<protein>
    <submittedName>
        <fullName evidence="2">Uncharacterized protein</fullName>
    </submittedName>
</protein>
<accession>A0ABX7I4G3</accession>
<evidence type="ECO:0000313" key="2">
    <source>
        <dbReference type="EMBL" id="QRR00994.1"/>
    </source>
</evidence>
<keyword evidence="3" id="KW-1185">Reference proteome</keyword>
<keyword evidence="1" id="KW-0732">Signal</keyword>
<evidence type="ECO:0000313" key="3">
    <source>
        <dbReference type="Proteomes" id="UP000612680"/>
    </source>
</evidence>
<reference evidence="2 3" key="1">
    <citation type="submission" date="2020-06" db="EMBL/GenBank/DDBJ databases">
        <title>Dyadobacter sandarakinus sp. nov., isolated from the soil of the Arctic Yellow River Station.</title>
        <authorList>
            <person name="Zhang Y."/>
            <person name="Peng F."/>
        </authorList>
    </citation>
    <scope>NUCLEOTIDE SEQUENCE [LARGE SCALE GENOMIC DNA]</scope>
    <source>
        <strain evidence="2 3">Q3-56</strain>
    </source>
</reference>
<dbReference type="PROSITE" id="PS51257">
    <property type="entry name" value="PROKAR_LIPOPROTEIN"/>
    <property type="match status" value="1"/>
</dbReference>
<sequence>MIKKYAIYAGISALLMLAACSPHPETPARPGVAEGDTTGKLPVRYVYDEFAHKLVHVQVCNQI</sequence>
<feature type="signal peptide" evidence="1">
    <location>
        <begin position="1"/>
        <end position="24"/>
    </location>
</feature>
<proteinExistence type="predicted"/>
<organism evidence="2 3">
    <name type="scientific">Dyadobacter sandarakinus</name>
    <dbReference type="NCBI Taxonomy" id="2747268"/>
    <lineage>
        <taxon>Bacteria</taxon>
        <taxon>Pseudomonadati</taxon>
        <taxon>Bacteroidota</taxon>
        <taxon>Cytophagia</taxon>
        <taxon>Cytophagales</taxon>
        <taxon>Spirosomataceae</taxon>
        <taxon>Dyadobacter</taxon>
    </lineage>
</organism>
<name>A0ABX7I4G3_9BACT</name>
<dbReference type="EMBL" id="CP056775">
    <property type="protein sequence ID" value="QRR00994.1"/>
    <property type="molecule type" value="Genomic_DNA"/>
</dbReference>
<dbReference type="RefSeq" id="WP_204662847.1">
    <property type="nucleotide sequence ID" value="NZ_CP056775.1"/>
</dbReference>
<gene>
    <name evidence="2" type="ORF">HWI92_08815</name>
</gene>
<dbReference type="Proteomes" id="UP000612680">
    <property type="component" value="Chromosome"/>
</dbReference>